<reference evidence="2 3" key="1">
    <citation type="submission" date="2024-06" db="EMBL/GenBank/DDBJ databases">
        <title>The Natural Products Discovery Center: Release of the First 8490 Sequenced Strains for Exploring Actinobacteria Biosynthetic Diversity.</title>
        <authorList>
            <person name="Kalkreuter E."/>
            <person name="Kautsar S.A."/>
            <person name="Yang D."/>
            <person name="Bader C.D."/>
            <person name="Teijaro C.N."/>
            <person name="Fluegel L."/>
            <person name="Davis C.M."/>
            <person name="Simpson J.R."/>
            <person name="Lauterbach L."/>
            <person name="Steele A.D."/>
            <person name="Gui C."/>
            <person name="Meng S."/>
            <person name="Li G."/>
            <person name="Viehrig K."/>
            <person name="Ye F."/>
            <person name="Su P."/>
            <person name="Kiefer A.F."/>
            <person name="Nichols A."/>
            <person name="Cepeda A.J."/>
            <person name="Yan W."/>
            <person name="Fan B."/>
            <person name="Jiang Y."/>
            <person name="Adhikari A."/>
            <person name="Zheng C.-J."/>
            <person name="Schuster L."/>
            <person name="Cowan T.M."/>
            <person name="Smanski M.J."/>
            <person name="Chevrette M.G."/>
            <person name="De Carvalho L.P.S."/>
            <person name="Shen B."/>
        </authorList>
    </citation>
    <scope>NUCLEOTIDE SEQUENCE [LARGE SCALE GENOMIC DNA]</scope>
    <source>
        <strain evidence="2 3">NPDC045705</strain>
    </source>
</reference>
<dbReference type="RefSeq" id="WP_359205763.1">
    <property type="nucleotide sequence ID" value="NZ_JBEZAM010000008.1"/>
</dbReference>
<dbReference type="Gene3D" id="2.115.10.10">
    <property type="entry name" value="Tachylectin 2"/>
    <property type="match status" value="1"/>
</dbReference>
<protein>
    <submittedName>
        <fullName evidence="2">Tachylectin-related carbohydrate-binding protein</fullName>
    </submittedName>
</protein>
<name>A0ABV3CT84_STREX</name>
<evidence type="ECO:0000313" key="2">
    <source>
        <dbReference type="EMBL" id="MEU7293422.1"/>
    </source>
</evidence>
<organism evidence="2 3">
    <name type="scientific">Streptomyces exfoliatus</name>
    <name type="common">Streptomyces hydrogenans</name>
    <dbReference type="NCBI Taxonomy" id="1905"/>
    <lineage>
        <taxon>Bacteria</taxon>
        <taxon>Bacillati</taxon>
        <taxon>Actinomycetota</taxon>
        <taxon>Actinomycetes</taxon>
        <taxon>Kitasatosporales</taxon>
        <taxon>Streptomycetaceae</taxon>
        <taxon>Streptomyces</taxon>
    </lineage>
</organism>
<feature type="chain" id="PRO_5045060326" evidence="1">
    <location>
        <begin position="25"/>
        <end position="437"/>
    </location>
</feature>
<keyword evidence="3" id="KW-1185">Reference proteome</keyword>
<evidence type="ECO:0000313" key="3">
    <source>
        <dbReference type="Proteomes" id="UP001551210"/>
    </source>
</evidence>
<gene>
    <name evidence="2" type="ORF">AB0A76_09495</name>
</gene>
<comment type="caution">
    <text evidence="2">The sequence shown here is derived from an EMBL/GenBank/DDBJ whole genome shotgun (WGS) entry which is preliminary data.</text>
</comment>
<keyword evidence="1" id="KW-0732">Signal</keyword>
<feature type="signal peptide" evidence="1">
    <location>
        <begin position="1"/>
        <end position="24"/>
    </location>
</feature>
<dbReference type="EMBL" id="JBEZAM010000008">
    <property type="protein sequence ID" value="MEU7293422.1"/>
    <property type="molecule type" value="Genomic_DNA"/>
</dbReference>
<proteinExistence type="predicted"/>
<evidence type="ECO:0000256" key="1">
    <source>
        <dbReference type="SAM" id="SignalP"/>
    </source>
</evidence>
<accession>A0ABV3CT84</accession>
<dbReference type="Proteomes" id="UP001551210">
    <property type="component" value="Unassembled WGS sequence"/>
</dbReference>
<sequence>MRHLRRVLVATGAVLAVATTPVAAAPAPTPTTAPPASAADAAVEPGTIVQEGGPLTVPSGEEGPVTTRLTVTLPPGVTGPLRGTRLAFKAETRRPEARPGLRFSSTCAVNGGAFAPCAWTSPDPETVQETWLVLDLPGAEVPAGSSTVTYDITVDVPSGMEWLDALSATLELADTTGVVARGDVGLRIVPGTPEAWKRSSLHARDRAGVLWQYDATGRDDTLLAPRKRVGGGWNVYTAITKLDRTTAANNTGDLVARDRDGVLWYYQGGLRDDAPFEARVRIGGGWNAYTRIVGLPGGDLVARDRDGVLWWYEGSGTARWKFAPRVRIGGGWNAYTNIVSFGEGLVAHTATGRQWRYEKSDDWDPSVPFKPRREVGGGWNGYTALAGMGLVVQDPSLAARTTDGKLFVYGVDRWGENSDPYRPRPAGWGWNIYDLLV</sequence>